<dbReference type="PaxDb" id="6945-B7PK98"/>
<dbReference type="PROSITE" id="PS51253">
    <property type="entry name" value="HTH_CENPB"/>
    <property type="match status" value="1"/>
</dbReference>
<dbReference type="EMBL" id="ABJB010460423">
    <property type="status" value="NOT_ANNOTATED_CDS"/>
    <property type="molecule type" value="Genomic_DNA"/>
</dbReference>
<dbReference type="VEuPathDB" id="VectorBase:ISCW017955"/>
<evidence type="ECO:0000313" key="7">
    <source>
        <dbReference type="Proteomes" id="UP000001555"/>
    </source>
</evidence>
<dbReference type="InterPro" id="IPR006600">
    <property type="entry name" value="HTH_CenpB_DNA-bd_dom"/>
</dbReference>
<dbReference type="HOGENOM" id="CLU_1280519_0_0_1"/>
<feature type="domain" description="HTH CENPB-type" evidence="4">
    <location>
        <begin position="16"/>
        <end position="87"/>
    </location>
</feature>
<keyword evidence="7" id="KW-1185">Reference proteome</keyword>
<keyword evidence="2" id="KW-0238">DNA-binding</keyword>
<dbReference type="EnsemblMetazoa" id="ISCW017955-RA">
    <property type="protein sequence ID" value="ISCW017955-PA"/>
    <property type="gene ID" value="ISCW017955"/>
</dbReference>
<evidence type="ECO:0000256" key="2">
    <source>
        <dbReference type="ARBA" id="ARBA00023125"/>
    </source>
</evidence>
<reference evidence="5 7" key="1">
    <citation type="submission" date="2008-03" db="EMBL/GenBank/DDBJ databases">
        <title>Annotation of Ixodes scapularis.</title>
        <authorList>
            <consortium name="Ixodes scapularis Genome Project Consortium"/>
            <person name="Caler E."/>
            <person name="Hannick L.I."/>
            <person name="Bidwell S."/>
            <person name="Joardar V."/>
            <person name="Thiagarajan M."/>
            <person name="Amedeo P."/>
            <person name="Galinsky K.J."/>
            <person name="Schobel S."/>
            <person name="Inman J."/>
            <person name="Hostetler J."/>
            <person name="Miller J."/>
            <person name="Hammond M."/>
            <person name="Megy K."/>
            <person name="Lawson D."/>
            <person name="Kodira C."/>
            <person name="Sutton G."/>
            <person name="Meyer J."/>
            <person name="Hill C.A."/>
            <person name="Birren B."/>
            <person name="Nene V."/>
            <person name="Collins F."/>
            <person name="Alarcon-Chaidez F."/>
            <person name="Wikel S."/>
            <person name="Strausberg R."/>
        </authorList>
    </citation>
    <scope>NUCLEOTIDE SEQUENCE [LARGE SCALE GENOMIC DNA]</scope>
    <source>
        <strain evidence="7">Wikel</strain>
        <strain evidence="5">Wikel colony</strain>
    </source>
</reference>
<evidence type="ECO:0000256" key="3">
    <source>
        <dbReference type="SAM" id="MobiDB-lite"/>
    </source>
</evidence>
<name>B7PK98_IXOSC</name>
<dbReference type="InterPro" id="IPR009057">
    <property type="entry name" value="Homeodomain-like_sf"/>
</dbReference>
<organism>
    <name type="scientific">Ixodes scapularis</name>
    <name type="common">Black-legged tick</name>
    <name type="synonym">Deer tick</name>
    <dbReference type="NCBI Taxonomy" id="6945"/>
    <lineage>
        <taxon>Eukaryota</taxon>
        <taxon>Metazoa</taxon>
        <taxon>Ecdysozoa</taxon>
        <taxon>Arthropoda</taxon>
        <taxon>Chelicerata</taxon>
        <taxon>Arachnida</taxon>
        <taxon>Acari</taxon>
        <taxon>Parasitiformes</taxon>
        <taxon>Ixodida</taxon>
        <taxon>Ixodoidea</taxon>
        <taxon>Ixodidae</taxon>
        <taxon>Ixodinae</taxon>
        <taxon>Ixodes</taxon>
    </lineage>
</organism>
<dbReference type="AlphaFoldDB" id="B7PK98"/>
<dbReference type="SUPFAM" id="SSF46689">
    <property type="entry name" value="Homeodomain-like"/>
    <property type="match status" value="1"/>
</dbReference>
<dbReference type="EMBL" id="DS731648">
    <property type="protein sequence ID" value="EEC07020.1"/>
    <property type="molecule type" value="Genomic_DNA"/>
</dbReference>
<dbReference type="Pfam" id="PF03221">
    <property type="entry name" value="HTH_Tnp_Tc5"/>
    <property type="match status" value="1"/>
</dbReference>
<evidence type="ECO:0000256" key="1">
    <source>
        <dbReference type="ARBA" id="ARBA00004123"/>
    </source>
</evidence>
<proteinExistence type="predicted"/>
<dbReference type="Proteomes" id="UP000001555">
    <property type="component" value="Unassembled WGS sequence"/>
</dbReference>
<evidence type="ECO:0000313" key="6">
    <source>
        <dbReference type="EnsemblMetazoa" id="ISCW017955-PA"/>
    </source>
</evidence>
<accession>B7PK98</accession>
<sequence>WRKDANKPRSMKSSKKANRDKKAHWPQLEDRPRTWILEQRAAGRGLSTVQARLKAQTLAKDMNVADFVGAPFWCFHFMRRHQLAIRAHTTVCQKLPDDFKGKMASFQEQIQAHDVRLNRIVNMDEVPLTFDIPMGRTQAEKGEKMVSQSGNKARQMATLCKCKCITGSRYLPAFALIMALAQLPHVERQPMGRVTRRSQGEAKVCSLQDWIKHTFT</sequence>
<feature type="non-terminal residue" evidence="5">
    <location>
        <position position="1"/>
    </location>
</feature>
<gene>
    <name evidence="5" type="ORF">IscW_ISCW017955</name>
</gene>
<dbReference type="Gene3D" id="1.10.10.60">
    <property type="entry name" value="Homeodomain-like"/>
    <property type="match status" value="1"/>
</dbReference>
<feature type="compositionally biased region" description="Basic residues" evidence="3">
    <location>
        <begin position="9"/>
        <end position="24"/>
    </location>
</feature>
<protein>
    <submittedName>
        <fullName evidence="5 6">POGO family transposable element</fullName>
    </submittedName>
</protein>
<comment type="subcellular location">
    <subcellularLocation>
        <location evidence="1">Nucleus</location>
    </subcellularLocation>
</comment>
<evidence type="ECO:0000313" key="5">
    <source>
        <dbReference type="EMBL" id="EEC07020.1"/>
    </source>
</evidence>
<reference evidence="6" key="2">
    <citation type="submission" date="2020-05" db="UniProtKB">
        <authorList>
            <consortium name="EnsemblMetazoa"/>
        </authorList>
    </citation>
    <scope>IDENTIFICATION</scope>
    <source>
        <strain evidence="6">wikel</strain>
    </source>
</reference>
<dbReference type="GO" id="GO:0003677">
    <property type="term" value="F:DNA binding"/>
    <property type="evidence" value="ECO:0007669"/>
    <property type="project" value="UniProtKB-KW"/>
</dbReference>
<feature type="non-terminal residue" evidence="5">
    <location>
        <position position="216"/>
    </location>
</feature>
<dbReference type="GO" id="GO:0005634">
    <property type="term" value="C:nucleus"/>
    <property type="evidence" value="ECO:0007669"/>
    <property type="project" value="UniProtKB-SubCell"/>
</dbReference>
<feature type="region of interest" description="Disordered" evidence="3">
    <location>
        <begin position="1"/>
        <end position="28"/>
    </location>
</feature>
<dbReference type="STRING" id="6945.B7PK98"/>
<evidence type="ECO:0000259" key="4">
    <source>
        <dbReference type="PROSITE" id="PS51253"/>
    </source>
</evidence>